<dbReference type="HOGENOM" id="CLU_018816_1_0_5"/>
<organism evidence="3 4">
    <name type="scientific">Hyphomonas neptunium (strain ATCC 15444)</name>
    <dbReference type="NCBI Taxonomy" id="228405"/>
    <lineage>
        <taxon>Bacteria</taxon>
        <taxon>Pseudomonadati</taxon>
        <taxon>Pseudomonadota</taxon>
        <taxon>Alphaproteobacteria</taxon>
        <taxon>Hyphomonadales</taxon>
        <taxon>Hyphomonadaceae</taxon>
        <taxon>Hyphomonas</taxon>
    </lineage>
</organism>
<dbReference type="GO" id="GO:0015562">
    <property type="term" value="F:efflux transmembrane transporter activity"/>
    <property type="evidence" value="ECO:0007669"/>
    <property type="project" value="TreeGrafter"/>
</dbReference>
<feature type="transmembrane region" description="Helical" evidence="2">
    <location>
        <begin position="35"/>
        <end position="56"/>
    </location>
</feature>
<evidence type="ECO:0000313" key="4">
    <source>
        <dbReference type="Proteomes" id="UP000001959"/>
    </source>
</evidence>
<dbReference type="InterPro" id="IPR006143">
    <property type="entry name" value="RND_pump_MFP"/>
</dbReference>
<dbReference type="Gene3D" id="1.10.287.470">
    <property type="entry name" value="Helix hairpin bin"/>
    <property type="match status" value="1"/>
</dbReference>
<dbReference type="EMBL" id="CP000158">
    <property type="protein sequence ID" value="ABI77651.1"/>
    <property type="molecule type" value="Genomic_DNA"/>
</dbReference>
<keyword evidence="2" id="KW-0472">Membrane</keyword>
<dbReference type="Gene3D" id="2.40.420.20">
    <property type="match status" value="1"/>
</dbReference>
<comment type="similarity">
    <text evidence="1">Belongs to the membrane fusion protein (MFP) (TC 8.A.1) family.</text>
</comment>
<accession>Q0C140</accession>
<dbReference type="Proteomes" id="UP000001959">
    <property type="component" value="Chromosome"/>
</dbReference>
<reference evidence="3 4" key="1">
    <citation type="journal article" date="2006" name="J. Bacteriol.">
        <title>Comparative genomic evidence for a close relationship between the dimorphic prosthecate bacteria Hyphomonas neptunium and Caulobacter crescentus.</title>
        <authorList>
            <person name="Badger J.H."/>
            <person name="Hoover T.R."/>
            <person name="Brun Y.V."/>
            <person name="Weiner R.M."/>
            <person name="Laub M.T."/>
            <person name="Alexandre G."/>
            <person name="Mrazek J."/>
            <person name="Ren Q."/>
            <person name="Paulsen I.T."/>
            <person name="Nelson K.E."/>
            <person name="Khouri H.M."/>
            <person name="Radune D."/>
            <person name="Sosa J."/>
            <person name="Dodson R.J."/>
            <person name="Sullivan S.A."/>
            <person name="Rosovitz M.J."/>
            <person name="Madupu R."/>
            <person name="Brinkac L.M."/>
            <person name="Durkin A.S."/>
            <person name="Daugherty S.C."/>
            <person name="Kothari S.P."/>
            <person name="Giglio M.G."/>
            <person name="Zhou L."/>
            <person name="Haft D.H."/>
            <person name="Selengut J.D."/>
            <person name="Davidsen T.M."/>
            <person name="Yang Q."/>
            <person name="Zafar N."/>
            <person name="Ward N.L."/>
        </authorList>
    </citation>
    <scope>NUCLEOTIDE SEQUENCE [LARGE SCALE GENOMIC DNA]</scope>
    <source>
        <strain evidence="3 4">ATCC 15444</strain>
    </source>
</reference>
<protein>
    <submittedName>
        <fullName evidence="3">Efflux transporter, RND family, MFP subunit</fullName>
    </submittedName>
</protein>
<dbReference type="PANTHER" id="PTHR30469">
    <property type="entry name" value="MULTIDRUG RESISTANCE PROTEIN MDTA"/>
    <property type="match status" value="1"/>
</dbReference>
<proteinExistence type="inferred from homology"/>
<dbReference type="Gene3D" id="2.40.50.100">
    <property type="match status" value="1"/>
</dbReference>
<name>Q0C140_HYPNA</name>
<dbReference type="NCBIfam" id="TIGR01730">
    <property type="entry name" value="RND_mfp"/>
    <property type="match status" value="1"/>
</dbReference>
<gene>
    <name evidence="3" type="ordered locus">HNE_1852</name>
</gene>
<evidence type="ECO:0000256" key="2">
    <source>
        <dbReference type="SAM" id="Phobius"/>
    </source>
</evidence>
<keyword evidence="2" id="KW-1133">Transmembrane helix</keyword>
<keyword evidence="4" id="KW-1185">Reference proteome</keyword>
<dbReference type="SUPFAM" id="SSF111369">
    <property type="entry name" value="HlyD-like secretion proteins"/>
    <property type="match status" value="1"/>
</dbReference>
<dbReference type="AlphaFoldDB" id="Q0C140"/>
<dbReference type="eggNOG" id="COG0845">
    <property type="taxonomic scope" value="Bacteria"/>
</dbReference>
<dbReference type="Gene3D" id="2.40.30.170">
    <property type="match status" value="1"/>
</dbReference>
<dbReference type="KEGG" id="hne:HNE_1852"/>
<evidence type="ECO:0000256" key="1">
    <source>
        <dbReference type="ARBA" id="ARBA00009477"/>
    </source>
</evidence>
<evidence type="ECO:0000313" key="3">
    <source>
        <dbReference type="EMBL" id="ABI77651.1"/>
    </source>
</evidence>
<dbReference type="GO" id="GO:1990281">
    <property type="term" value="C:efflux pump complex"/>
    <property type="evidence" value="ECO:0007669"/>
    <property type="project" value="TreeGrafter"/>
</dbReference>
<dbReference type="STRING" id="228405.HNE_1852"/>
<sequence length="409" mass="43961">MRGSRITRLFRTRPMTHETPYEADTSRRRPTVLKALVFIVLMGLVIAGLLAAATLLRSEEGPKIAIAEPEPLAVSVIPVEYLTELDIDELFTGIAEARRTSRLGFQTGGRIERIDVRVGDRVKAGQTIARLDTRGLGAQLASSQAVVEEARSAHQLALDTADRQRQLQAQGHISQQRVDEVVSQAATAMARVDAAKAQADTIRVQIDLASITAPYDGMIVSRFADEGAIAGPGQAILELVEGGALEARIGVSARVVSELVPGDIYTLEAETGPVDAPLRSVTGVVDPSQRTVAAIFDIPETTGVPAGSIVRLKMERKLEEKGFWVPLKALASANRGMWTVYAVVGEGEDESWRAQPRLVEMVYPAGERAFVRGPLEAGDRIIVDGLQRVTPGARVVPREVQRAEAASGG</sequence>
<keyword evidence="2" id="KW-0812">Transmembrane</keyword>